<dbReference type="GO" id="GO:0005615">
    <property type="term" value="C:extracellular space"/>
    <property type="evidence" value="ECO:0007669"/>
    <property type="project" value="UniProtKB-KW"/>
</dbReference>
<evidence type="ECO:0000256" key="4">
    <source>
        <dbReference type="ARBA" id="ARBA00022525"/>
    </source>
</evidence>
<accession>A0A8M1P9V0</accession>
<evidence type="ECO:0000256" key="1">
    <source>
        <dbReference type="ARBA" id="ARBA00004613"/>
    </source>
</evidence>
<dbReference type="FunFam" id="2.40.50.40:FF:000019">
    <property type="entry name" value="C-C motif chemokine 27"/>
    <property type="match status" value="1"/>
</dbReference>
<reference evidence="11" key="10">
    <citation type="journal article" date="2018" name="Aquat. Toxicol.">
        <title>6:2 fluorotelomer sulfonamide alkylbetaine (6:2 FTAB), a novel perfluorooctane sulfonate alternative, induced developmental toxicity in zebrafish embryos.</title>
        <authorList>
            <person name="Shi G."/>
            <person name="Xie Y."/>
            <person name="Guo Y."/>
            <person name="Dai J."/>
        </authorList>
    </citation>
    <scope>NUCLEOTIDE SEQUENCE</scope>
    <source>
        <strain evidence="11">Tuebingen</strain>
    </source>
</reference>
<keyword evidence="3 7" id="KW-0202">Cytokine</keyword>
<reference evidence="9" key="8">
    <citation type="submission" date="2015-11" db="UniProtKB">
        <authorList>
            <consortium name="Ensembl"/>
        </authorList>
    </citation>
    <scope>IDENTIFICATION</scope>
    <source>
        <strain evidence="9">Tuebingen</strain>
    </source>
</reference>
<keyword evidence="10" id="KW-1185">Reference proteome</keyword>
<accession>A0A0R4IRX2</accession>
<reference evidence="11" key="13">
    <citation type="submission" date="2025-04" db="UniProtKB">
        <authorList>
            <consortium name="RefSeq"/>
        </authorList>
    </citation>
    <scope>IDENTIFICATION</scope>
    <source>
        <strain evidence="11">Tuebingen</strain>
    </source>
</reference>
<evidence type="ECO:0000313" key="12">
    <source>
        <dbReference type="ZFIN" id="ZDB-GENE-000208-28"/>
    </source>
</evidence>
<dbReference type="PANTHER" id="PTHR12015">
    <property type="entry name" value="SMALL INDUCIBLE CYTOKINE A"/>
    <property type="match status" value="1"/>
</dbReference>
<keyword evidence="5 7" id="KW-0732">Signal</keyword>
<evidence type="ECO:0000256" key="7">
    <source>
        <dbReference type="RuleBase" id="RU361150"/>
    </source>
</evidence>
<reference evidence="11" key="1">
    <citation type="journal article" date="2006" name="Genomics">
        <title>CC chemokines in zebrafish: evidence for extensive intrachromosomal gene duplications.</title>
        <authorList>
            <person name="Peatman E."/>
            <person name="Liu Z."/>
        </authorList>
    </citation>
    <scope>NUCLEOTIDE SEQUENCE</scope>
    <source>
        <strain evidence="11">Tuebingen</strain>
    </source>
</reference>
<dbReference type="InterPro" id="IPR000827">
    <property type="entry name" value="Chemokine_CC_CS"/>
</dbReference>
<dbReference type="Proteomes" id="UP000000437">
    <property type="component" value="Chromosome 8"/>
</dbReference>
<dbReference type="PANTHER" id="PTHR12015:SF108">
    <property type="entry name" value="C-C MOTIF CHEMOKINE 20"/>
    <property type="match status" value="1"/>
</dbReference>
<comment type="similarity">
    <text evidence="2 7">Belongs to the intercrine beta (chemokine CC) family.</text>
</comment>
<dbReference type="SMR" id="A0A0R4IRX2"/>
<comment type="subcellular location">
    <subcellularLocation>
        <location evidence="1 7">Secreted</location>
    </subcellularLocation>
</comment>
<reference evidence="9 10" key="6">
    <citation type="journal article" date="2013" name="Nature">
        <title>The zebrafish reference genome sequence and its relationship to the human genome.</title>
        <authorList>
            <consortium name="Genome Reference Consortium Zebrafish"/>
            <person name="Howe K."/>
            <person name="Clark M.D."/>
            <person name="Torroja C.F."/>
            <person name="Torrance J."/>
            <person name="Berthelot C."/>
            <person name="Muffato M."/>
            <person name="Collins J.E."/>
            <person name="Humphray S."/>
            <person name="McLaren K."/>
            <person name="Matthews L."/>
            <person name="McLaren S."/>
            <person name="Sealy I."/>
            <person name="Caccamo M."/>
            <person name="Churcher C."/>
            <person name="Scott C."/>
            <person name="Barrett J.C."/>
            <person name="Koch R."/>
            <person name="Rauch G.J."/>
            <person name="White S."/>
            <person name="Chow W."/>
            <person name="Kilian B."/>
            <person name="Quintais L.T."/>
            <person name="Guerra-Assuncao J.A."/>
            <person name="Zhou Y."/>
            <person name="Gu Y."/>
            <person name="Yen J."/>
            <person name="Vogel J.H."/>
            <person name="Eyre T."/>
            <person name="Redmond S."/>
            <person name="Banerjee R."/>
            <person name="Chi J."/>
            <person name="Fu B."/>
            <person name="Langley E."/>
            <person name="Maguire S.F."/>
            <person name="Laird G.K."/>
            <person name="Lloyd D."/>
            <person name="Kenyon E."/>
            <person name="Donaldson S."/>
            <person name="Sehra H."/>
            <person name="Almeida-King J."/>
            <person name="Loveland J."/>
            <person name="Trevanion S."/>
            <person name="Jones M."/>
            <person name="Quail M."/>
            <person name="Willey D."/>
            <person name="Hunt A."/>
            <person name="Burton J."/>
            <person name="Sims S."/>
            <person name="McLay K."/>
            <person name="Plumb B."/>
            <person name="Davis J."/>
            <person name="Clee C."/>
            <person name="Oliver K."/>
            <person name="Clark R."/>
            <person name="Riddle C."/>
            <person name="Elliot D."/>
            <person name="Eliott D."/>
            <person name="Threadgold G."/>
            <person name="Harden G."/>
            <person name="Ware D."/>
            <person name="Begum S."/>
            <person name="Mortimore B."/>
            <person name="Mortimer B."/>
            <person name="Kerry G."/>
            <person name="Heath P."/>
            <person name="Phillimore B."/>
            <person name="Tracey A."/>
            <person name="Corby N."/>
            <person name="Dunn M."/>
            <person name="Johnson C."/>
            <person name="Wood J."/>
            <person name="Clark S."/>
            <person name="Pelan S."/>
            <person name="Griffiths G."/>
            <person name="Smith M."/>
            <person name="Glithero R."/>
            <person name="Howden P."/>
            <person name="Barker N."/>
            <person name="Lloyd C."/>
            <person name="Stevens C."/>
            <person name="Harley J."/>
            <person name="Holt K."/>
            <person name="Panagiotidis G."/>
            <person name="Lovell J."/>
            <person name="Beasley H."/>
            <person name="Henderson C."/>
            <person name="Gordon D."/>
            <person name="Auger K."/>
            <person name="Wright D."/>
            <person name="Collins J."/>
            <person name="Raisen C."/>
            <person name="Dyer L."/>
            <person name="Leung K."/>
            <person name="Robertson L."/>
            <person name="Ambridge K."/>
            <person name="Leongamornlert D."/>
            <person name="McGuire S."/>
            <person name="Gilderthorp R."/>
            <person name="Griffiths C."/>
            <person name="Manthravadi D."/>
            <person name="Nichol S."/>
            <person name="Barker G."/>
            <person name="Whitehead S."/>
            <person name="Kay M."/>
            <person name="Brown J."/>
            <person name="Murnane C."/>
            <person name="Gray E."/>
            <person name="Humphries M."/>
            <person name="Sycamore N."/>
            <person name="Barker D."/>
            <person name="Saunders D."/>
            <person name="Wallis J."/>
            <person name="Babbage A."/>
            <person name="Hammond S."/>
            <person name="Mashreghi-Mohammadi M."/>
            <person name="Barr L."/>
            <person name="Martin S."/>
            <person name="Wray P."/>
            <person name="Ellington A."/>
            <person name="Matthews N."/>
            <person name="Ellwood M."/>
            <person name="Woodmansey R."/>
            <person name="Clark G."/>
            <person name="Cooper J."/>
            <person name="Cooper J."/>
            <person name="Tromans A."/>
            <person name="Grafham D."/>
            <person name="Skuce C."/>
            <person name="Pandian R."/>
            <person name="Andrews R."/>
            <person name="Harrison E."/>
            <person name="Kimberley A."/>
            <person name="Garnett J."/>
            <person name="Fosker N."/>
            <person name="Hall R."/>
            <person name="Garner P."/>
            <person name="Kelly D."/>
            <person name="Bird C."/>
            <person name="Palmer S."/>
            <person name="Gehring I."/>
            <person name="Berger A."/>
            <person name="Dooley C.M."/>
            <person name="Ersan-Urun Z."/>
            <person name="Eser C."/>
            <person name="Geiger H."/>
            <person name="Geisler M."/>
            <person name="Karotki L."/>
            <person name="Kirn A."/>
            <person name="Konantz J."/>
            <person name="Konantz M."/>
            <person name="Oberlander M."/>
            <person name="Rudolph-Geiger S."/>
            <person name="Teucke M."/>
            <person name="Lanz C."/>
            <person name="Raddatz G."/>
            <person name="Osoegawa K."/>
            <person name="Zhu B."/>
            <person name="Rapp A."/>
            <person name="Widaa S."/>
            <person name="Langford C."/>
            <person name="Yang F."/>
            <person name="Schuster S.C."/>
            <person name="Carter N.P."/>
            <person name="Harrow J."/>
            <person name="Ning Z."/>
            <person name="Herrero J."/>
            <person name="Searle S.M."/>
            <person name="Enright A."/>
            <person name="Geisler R."/>
            <person name="Plasterk R.H."/>
            <person name="Lee C."/>
            <person name="Westerfield M."/>
            <person name="de Jong P.J."/>
            <person name="Zon L.I."/>
            <person name="Postlethwait J.H."/>
            <person name="Nusslein-Volhard C."/>
            <person name="Hubbard T.J."/>
            <person name="Roest Crollius H."/>
            <person name="Rogers J."/>
            <person name="Stemple D.L."/>
        </authorList>
    </citation>
    <scope>NUCLEOTIDE SEQUENCE [LARGE SCALE GENOMIC DNA]</scope>
    <source>
        <strain evidence="9">Tuebingen</strain>
    </source>
</reference>
<dbReference type="GO" id="GO:0006955">
    <property type="term" value="P:immune response"/>
    <property type="evidence" value="ECO:0007669"/>
    <property type="project" value="InterPro"/>
</dbReference>
<organism evidence="9">
    <name type="scientific">Danio rerio</name>
    <name type="common">Zebrafish</name>
    <name type="synonym">Brachydanio rerio</name>
    <dbReference type="NCBI Taxonomy" id="7955"/>
    <lineage>
        <taxon>Eukaryota</taxon>
        <taxon>Metazoa</taxon>
        <taxon>Chordata</taxon>
        <taxon>Craniata</taxon>
        <taxon>Vertebrata</taxon>
        <taxon>Euteleostomi</taxon>
        <taxon>Actinopterygii</taxon>
        <taxon>Neopterygii</taxon>
        <taxon>Teleostei</taxon>
        <taxon>Ostariophysi</taxon>
        <taxon>Cypriniformes</taxon>
        <taxon>Danionidae</taxon>
        <taxon>Danioninae</taxon>
        <taxon>Danio</taxon>
    </lineage>
</organism>
<keyword evidence="4 7" id="KW-0964">Secreted</keyword>
<evidence type="ECO:0000313" key="11">
    <source>
        <dbReference type="RefSeq" id="NP_001315310.1"/>
    </source>
</evidence>
<dbReference type="OrthoDB" id="8905061at2759"/>
<dbReference type="InterPro" id="IPR039809">
    <property type="entry name" value="Chemokine_b/g/d"/>
</dbReference>
<reference evidence="11" key="12">
    <citation type="journal article" date="2018" name="Proc. Natl. Acad. Sci. U.S.A.">
        <title>Chemokine C-C motif ligand 33 is a key regulator of teleost fish barbel development.</title>
        <authorList>
            <person name="Zhou T."/>
            <person name="Li N."/>
            <person name="Jin Y."/>
            <person name="Zeng Q."/>
            <person name="Prabowo W."/>
            <person name="Liu Y."/>
            <person name="Tian C."/>
            <person name="Bao L."/>
            <person name="Liu S."/>
            <person name="Yuan Z."/>
            <person name="Fu Q."/>
            <person name="Gao S."/>
            <person name="Gao D."/>
            <person name="Dunham R."/>
            <person name="Shubin N.H."/>
            <person name="Liu Z."/>
        </authorList>
    </citation>
    <scope>NUCLEOTIDE SEQUENCE</scope>
    <source>
        <strain evidence="11">Tuebingen</strain>
    </source>
</reference>
<evidence type="ECO:0000256" key="2">
    <source>
        <dbReference type="ARBA" id="ARBA00010868"/>
    </source>
</evidence>
<feature type="chain" id="PRO_5035035703" description="C-C motif chemokine" evidence="7 11">
    <location>
        <begin position="27"/>
        <end position="94"/>
    </location>
</feature>
<dbReference type="InterPro" id="IPR001811">
    <property type="entry name" value="Chemokine_IL8-like_dom"/>
</dbReference>
<dbReference type="InterPro" id="IPR036048">
    <property type="entry name" value="Interleukin_8-like_sf"/>
</dbReference>
<dbReference type="Gene3D" id="2.40.50.40">
    <property type="match status" value="1"/>
</dbReference>
<dbReference type="CTD" id="20301"/>
<dbReference type="AGR" id="ZFIN:ZDB-GENE-000208-28"/>
<dbReference type="OMA" id="KPICAHP"/>
<keyword evidence="7" id="KW-0145">Chemotaxis</keyword>
<reference evidence="11" key="2">
    <citation type="journal article" date="2006" name="J. Immunol.">
        <title>Defining the origins and evolution of the chemokine/chemokine receptor system.</title>
        <authorList>
            <person name="DeVries M.E."/>
            <person name="Kelvin A.A."/>
            <person name="Xu L."/>
            <person name="Ran L."/>
            <person name="Robinson J."/>
            <person name="Kelvin D.J."/>
        </authorList>
    </citation>
    <scope>NUCLEOTIDE SEQUENCE</scope>
    <source>
        <strain evidence="11">Tuebingen</strain>
    </source>
</reference>
<name>A0A0R4IRX2_DANRE</name>
<reference evidence="11" key="3">
    <citation type="journal article" date="2008" name="BMC Genomics">
        <title>Extensive expansion and diversification of the chemokine gene family in zebrafish: identification of a novel chemokine subfamily CX.</title>
        <authorList>
            <person name="Nomiyama H."/>
            <person name="Hieshima K."/>
            <person name="Osada N."/>
            <person name="Kato-Unoki Y."/>
            <person name="Otsuka-Ono K."/>
            <person name="Takegawa S."/>
            <person name="Izawa T."/>
            <person name="Yoshizawa A."/>
            <person name="Kikuchi Y."/>
            <person name="Tanase S."/>
            <person name="Miura R."/>
            <person name="Kusuda J."/>
            <person name="Nakao M."/>
            <person name="Yoshie O."/>
        </authorList>
    </citation>
    <scope>NUCLEOTIDE SEQUENCE</scope>
    <source>
        <strain evidence="11">Tuebingen</strain>
    </source>
</reference>
<dbReference type="PROSITE" id="PS00472">
    <property type="entry name" value="SMALL_CYTOKINES_CC"/>
    <property type="match status" value="1"/>
</dbReference>
<dbReference type="EMBL" id="CU896541">
    <property type="status" value="NOT_ANNOTATED_CDS"/>
    <property type="molecule type" value="Genomic_DNA"/>
</dbReference>
<evidence type="ECO:0000313" key="10">
    <source>
        <dbReference type="Proteomes" id="UP000000437"/>
    </source>
</evidence>
<reference evidence="11" key="11">
    <citation type="journal article" date="2018" name="Chemosphere">
        <title>Biological response of zebrafish after short-term exposure to azoxystrobin.</title>
        <authorList>
            <person name="Jiang J."/>
            <person name="Shi Y."/>
            <person name="Yu R."/>
            <person name="Chen L."/>
            <person name="Zhao X."/>
        </authorList>
    </citation>
    <scope>NUCLEOTIDE SEQUENCE</scope>
    <source>
        <strain evidence="11">Tuebingen</strain>
    </source>
</reference>
<reference evidence="11" key="9">
    <citation type="journal article" date="2016" name="Environ. Toxicol. Pharmacol.">
        <title>Pretilachlor has the potential to induce endocrine disruption, oxidative stress, apoptosis and immunotoxicity during zebrafish embryo development.</title>
        <authorList>
            <person name="Jiang J."/>
            <person name="Chen Y."/>
            <person name="Yu R."/>
            <person name="Zhao X."/>
            <person name="Wang Q."/>
            <person name="Cai L."/>
        </authorList>
    </citation>
    <scope>NUCLEOTIDE SEQUENCE</scope>
    <source>
        <strain evidence="11">Tuebingen</strain>
    </source>
</reference>
<sequence>MEFRSSCLLLLVCFTIIILTDNKAGAAIPTCCLSVLRRIPKRVLRSVRTYEVQDTSGHCEIKALILHFKGKKICAHPKLERFLKKMLKHKPKKP</sequence>
<dbReference type="ZFIN" id="ZDB-GENE-000208-28">
    <property type="gene designation" value="ccl27a"/>
</dbReference>
<evidence type="ECO:0000256" key="5">
    <source>
        <dbReference type="ARBA" id="ARBA00022729"/>
    </source>
</evidence>
<dbReference type="GeneTree" id="ENSGT00530000063923"/>
<dbReference type="Pfam" id="PF00048">
    <property type="entry name" value="IL8"/>
    <property type="match status" value="1"/>
</dbReference>
<dbReference type="KEGG" id="dre:30268"/>
<feature type="signal peptide" evidence="7">
    <location>
        <begin position="1"/>
        <end position="26"/>
    </location>
</feature>
<dbReference type="Bgee" id="ENSDARG00000058570">
    <property type="expression patterns" value="Expressed in zone of skin and 8 other cell types or tissues"/>
</dbReference>
<evidence type="ECO:0000259" key="8">
    <source>
        <dbReference type="SMART" id="SM00199"/>
    </source>
</evidence>
<dbReference type="SMART" id="SM00199">
    <property type="entry name" value="SCY"/>
    <property type="match status" value="1"/>
</dbReference>
<protein>
    <recommendedName>
        <fullName evidence="7">C-C motif chemokine</fullName>
    </recommendedName>
</protein>
<reference evidence="11" key="7">
    <citation type="journal article" date="2015" name="Nat. Commun.">
        <title>RFX transcription factors are essential for hearing in mice.</title>
        <authorList>
            <person name="Elkon R."/>
            <person name="Milon B."/>
            <person name="Morrison L."/>
            <person name="Shah M."/>
            <person name="Vijayakumar S."/>
            <person name="Racherla M."/>
            <person name="Leitch C.C."/>
            <person name="Silipino L."/>
            <person name="Hadi S."/>
            <person name="Weiss-Gayet M."/>
            <person name="Barras E."/>
            <person name="Schmid C.D."/>
            <person name="Ait-Lounis A."/>
            <person name="Barnes A."/>
            <person name="Song Y."/>
            <person name="Eisenman D.J."/>
            <person name="Eliyahu E."/>
            <person name="Frolenkov G.I."/>
            <person name="Strome S.E."/>
            <person name="Durand B."/>
            <person name="Zaghloul N.A."/>
            <person name="Jones S.M."/>
            <person name="Reith W."/>
            <person name="Hertzano R."/>
        </authorList>
    </citation>
    <scope>NUCLEOTIDE SEQUENCE</scope>
    <source>
        <strain evidence="11">Tuebingen</strain>
    </source>
</reference>
<dbReference type="Ensembl" id="ENSDART00000164116.3">
    <property type="protein sequence ID" value="ENSDARP00000137864.1"/>
    <property type="gene ID" value="ENSDARG00000058570.6"/>
</dbReference>
<evidence type="ECO:0000313" key="9">
    <source>
        <dbReference type="Ensembl" id="ENSDARP00000137864"/>
    </source>
</evidence>
<dbReference type="GeneID" id="30268"/>
<dbReference type="GO" id="GO:0008009">
    <property type="term" value="F:chemokine activity"/>
    <property type="evidence" value="ECO:0007669"/>
    <property type="project" value="InterPro"/>
</dbReference>
<proteinExistence type="inferred from homology"/>
<evidence type="ECO:0000256" key="3">
    <source>
        <dbReference type="ARBA" id="ARBA00022514"/>
    </source>
</evidence>
<dbReference type="RefSeq" id="NP_001315310.1">
    <property type="nucleotide sequence ID" value="NM_001328381.1"/>
</dbReference>
<dbReference type="SUPFAM" id="SSF54117">
    <property type="entry name" value="Interleukin 8-like chemokines"/>
    <property type="match status" value="1"/>
</dbReference>
<reference evidence="11" key="5">
    <citation type="journal article" date="2009" name="Fish Shellfish Immunol.">
        <title>Zebrafish peptidoglycan recognition protein SC (zfPGRP-SC) mediates multiple intracellular signaling pathways.</title>
        <authorList>
            <person name="Chang M.X."/>
            <person name="Wang Y.P."/>
            <person name="Nie P."/>
        </authorList>
    </citation>
    <scope>NUCLEOTIDE SEQUENCE</scope>
    <source>
        <strain evidence="11">Tuebingen</strain>
    </source>
</reference>
<reference evidence="11" key="4">
    <citation type="journal article" date="2008" name="Mol. Pharmacol.">
        <title>Aryl hydrocarbon receptor-mediated down-regulation of sox9b causes jaw malformation in zebrafish embryos.</title>
        <authorList>
            <person name="Xiong K.M."/>
            <person name="Peterson R.E."/>
            <person name="Heideman W."/>
        </authorList>
    </citation>
    <scope>NUCLEOTIDE SEQUENCE</scope>
    <source>
        <strain evidence="11">Tuebingen</strain>
    </source>
</reference>
<dbReference type="AlphaFoldDB" id="A0A0R4IRX2"/>
<feature type="domain" description="Chemokine interleukin-8-like" evidence="8">
    <location>
        <begin position="28"/>
        <end position="90"/>
    </location>
</feature>
<evidence type="ECO:0000256" key="6">
    <source>
        <dbReference type="ARBA" id="ARBA00023157"/>
    </source>
</evidence>
<gene>
    <name evidence="9 11 12" type="primary">ccl27a</name>
    <name evidence="11" type="synonym">ccl1</name>
    <name evidence="11" type="synonym">wu:fa96a04</name>
</gene>
<keyword evidence="6" id="KW-1015">Disulfide bond</keyword>